<dbReference type="InterPro" id="IPR009759">
    <property type="entry name" value="Phage_ES18_Gp24"/>
</dbReference>
<proteinExistence type="predicted"/>
<comment type="caution">
    <text evidence="1">The sequence shown here is derived from an EMBL/GenBank/DDBJ whole genome shotgun (WGS) entry which is preliminary data.</text>
</comment>
<dbReference type="EMBL" id="PKLF01000005">
    <property type="protein sequence ID" value="MBE8612049.1"/>
    <property type="molecule type" value="Genomic_DNA"/>
</dbReference>
<evidence type="ECO:0000313" key="1">
    <source>
        <dbReference type="EMBL" id="MBE8612049.1"/>
    </source>
</evidence>
<organism evidence="1 2">
    <name type="scientific">Morganella morganii</name>
    <name type="common">Proteus morganii</name>
    <dbReference type="NCBI Taxonomy" id="582"/>
    <lineage>
        <taxon>Bacteria</taxon>
        <taxon>Pseudomonadati</taxon>
        <taxon>Pseudomonadota</taxon>
        <taxon>Gammaproteobacteria</taxon>
        <taxon>Enterobacterales</taxon>
        <taxon>Morganellaceae</taxon>
        <taxon>Morganella</taxon>
    </lineage>
</organism>
<accession>A0A8I0Q0L5</accession>
<name>A0A8I0Q0L5_MORMO</name>
<protein>
    <submittedName>
        <fullName evidence="1">Uncharacterized protein</fullName>
    </submittedName>
</protein>
<reference evidence="1" key="1">
    <citation type="submission" date="2017-12" db="EMBL/GenBank/DDBJ databases">
        <title>Genome sequencing and analysis.</title>
        <authorList>
            <person name="Huang Y.-T."/>
        </authorList>
    </citation>
    <scope>NUCLEOTIDE SEQUENCE</scope>
    <source>
        <strain evidence="1">VGH116</strain>
    </source>
</reference>
<evidence type="ECO:0000313" key="2">
    <source>
        <dbReference type="Proteomes" id="UP000650477"/>
    </source>
</evidence>
<dbReference type="RefSeq" id="WP_193829614.1">
    <property type="nucleotide sequence ID" value="NZ_PKLF01000005.1"/>
</dbReference>
<dbReference type="AlphaFoldDB" id="A0A8I0Q0L5"/>
<gene>
    <name evidence="1" type="ORF">CYG68_06400</name>
</gene>
<sequence length="145" mass="16359">MKKYTFSVHGISPDTDTVTAYVDVKYSMLPLMSLFSIQVTMDRKPDCAIDYYEFQAIKQAQAVIADVAAETNVVNAGMVIGAELKGNQIFMREAFISKSHLDDVMPKTLEQRVAVLEKRLTAEQEVASLQDRISEVIRSSFRKFQ</sequence>
<dbReference type="Pfam" id="PF07041">
    <property type="entry name" value="DUF1327"/>
    <property type="match status" value="1"/>
</dbReference>
<dbReference type="Proteomes" id="UP000650477">
    <property type="component" value="Unassembled WGS sequence"/>
</dbReference>